<dbReference type="CDD" id="cd00009">
    <property type="entry name" value="AAA"/>
    <property type="match status" value="1"/>
</dbReference>
<evidence type="ECO:0000256" key="7">
    <source>
        <dbReference type="ARBA" id="ARBA00023163"/>
    </source>
</evidence>
<organism evidence="11 12">
    <name type="scientific">Undibacterium luofuense</name>
    <dbReference type="NCBI Taxonomy" id="2828733"/>
    <lineage>
        <taxon>Bacteria</taxon>
        <taxon>Pseudomonadati</taxon>
        <taxon>Pseudomonadota</taxon>
        <taxon>Betaproteobacteria</taxon>
        <taxon>Burkholderiales</taxon>
        <taxon>Oxalobacteraceae</taxon>
        <taxon>Undibacterium</taxon>
    </lineage>
</organism>
<dbReference type="PROSITE" id="PS00688">
    <property type="entry name" value="SIGMA54_INTERACT_3"/>
    <property type="match status" value="1"/>
</dbReference>
<evidence type="ECO:0000256" key="6">
    <source>
        <dbReference type="ARBA" id="ARBA00023125"/>
    </source>
</evidence>
<dbReference type="RefSeq" id="WP_212687753.1">
    <property type="nucleotide sequence ID" value="NZ_JAGSPN010000006.1"/>
</dbReference>
<dbReference type="GO" id="GO:0006355">
    <property type="term" value="P:regulation of DNA-templated transcription"/>
    <property type="evidence" value="ECO:0007669"/>
    <property type="project" value="InterPro"/>
</dbReference>
<keyword evidence="2" id="KW-0547">Nucleotide-binding</keyword>
<dbReference type="PROSITE" id="PS00676">
    <property type="entry name" value="SIGMA54_INTERACT_2"/>
    <property type="match status" value="1"/>
</dbReference>
<dbReference type="PRINTS" id="PR01590">
    <property type="entry name" value="HTHFIS"/>
</dbReference>
<keyword evidence="12" id="KW-1185">Reference proteome</keyword>
<dbReference type="InterPro" id="IPR002197">
    <property type="entry name" value="HTH_Fis"/>
</dbReference>
<dbReference type="InterPro" id="IPR002078">
    <property type="entry name" value="Sigma_54_int"/>
</dbReference>
<dbReference type="InterPro" id="IPR025943">
    <property type="entry name" value="Sigma_54_int_dom_ATP-bd_2"/>
</dbReference>
<dbReference type="Gene3D" id="1.10.8.60">
    <property type="match status" value="1"/>
</dbReference>
<evidence type="ECO:0000256" key="1">
    <source>
        <dbReference type="ARBA" id="ARBA00022553"/>
    </source>
</evidence>
<dbReference type="InterPro" id="IPR011006">
    <property type="entry name" value="CheY-like_superfamily"/>
</dbReference>
<dbReference type="Pfam" id="PF02954">
    <property type="entry name" value="HTH_8"/>
    <property type="match status" value="1"/>
</dbReference>
<evidence type="ECO:0000259" key="10">
    <source>
        <dbReference type="PROSITE" id="PS50110"/>
    </source>
</evidence>
<dbReference type="AlphaFoldDB" id="A0A941DQX3"/>
<proteinExistence type="predicted"/>
<evidence type="ECO:0000256" key="8">
    <source>
        <dbReference type="PROSITE-ProRule" id="PRU00169"/>
    </source>
</evidence>
<dbReference type="InterPro" id="IPR001789">
    <property type="entry name" value="Sig_transdc_resp-reg_receiver"/>
</dbReference>
<keyword evidence="5" id="KW-0805">Transcription regulation</keyword>
<protein>
    <submittedName>
        <fullName evidence="11">Sigma-54-dependent Fis family transcriptional regulator</fullName>
    </submittedName>
</protein>
<evidence type="ECO:0000256" key="2">
    <source>
        <dbReference type="ARBA" id="ARBA00022741"/>
    </source>
</evidence>
<evidence type="ECO:0000256" key="3">
    <source>
        <dbReference type="ARBA" id="ARBA00022840"/>
    </source>
</evidence>
<dbReference type="InterPro" id="IPR025944">
    <property type="entry name" value="Sigma_54_int_dom_CS"/>
</dbReference>
<feature type="domain" description="Response regulatory" evidence="10">
    <location>
        <begin position="9"/>
        <end position="123"/>
    </location>
</feature>
<dbReference type="PANTHER" id="PTHR32071:SF57">
    <property type="entry name" value="C4-DICARBOXYLATE TRANSPORT TRANSCRIPTIONAL REGULATORY PROTEIN DCTD"/>
    <property type="match status" value="1"/>
</dbReference>
<gene>
    <name evidence="11" type="ORF">KDM89_09770</name>
</gene>
<dbReference type="InterPro" id="IPR003593">
    <property type="entry name" value="AAA+_ATPase"/>
</dbReference>
<dbReference type="SUPFAM" id="SSF52172">
    <property type="entry name" value="CheY-like"/>
    <property type="match status" value="1"/>
</dbReference>
<dbReference type="GO" id="GO:0043565">
    <property type="term" value="F:sequence-specific DNA binding"/>
    <property type="evidence" value="ECO:0007669"/>
    <property type="project" value="InterPro"/>
</dbReference>
<keyword evidence="4" id="KW-0902">Two-component regulatory system</keyword>
<dbReference type="Gene3D" id="3.40.50.2300">
    <property type="match status" value="1"/>
</dbReference>
<dbReference type="Pfam" id="PF25601">
    <property type="entry name" value="AAA_lid_14"/>
    <property type="match status" value="1"/>
</dbReference>
<dbReference type="CDD" id="cd17549">
    <property type="entry name" value="REC_DctD-like"/>
    <property type="match status" value="1"/>
</dbReference>
<dbReference type="InterPro" id="IPR027417">
    <property type="entry name" value="P-loop_NTPase"/>
</dbReference>
<dbReference type="Proteomes" id="UP000680067">
    <property type="component" value="Unassembled WGS sequence"/>
</dbReference>
<dbReference type="InterPro" id="IPR009057">
    <property type="entry name" value="Homeodomain-like_sf"/>
</dbReference>
<dbReference type="Gene3D" id="1.10.10.60">
    <property type="entry name" value="Homeodomain-like"/>
    <property type="match status" value="1"/>
</dbReference>
<dbReference type="EMBL" id="JAGSPN010000006">
    <property type="protein sequence ID" value="MBR7782431.1"/>
    <property type="molecule type" value="Genomic_DNA"/>
</dbReference>
<dbReference type="SUPFAM" id="SSF52540">
    <property type="entry name" value="P-loop containing nucleoside triphosphate hydrolases"/>
    <property type="match status" value="1"/>
</dbReference>
<keyword evidence="3" id="KW-0067">ATP-binding</keyword>
<dbReference type="PROSITE" id="PS50110">
    <property type="entry name" value="RESPONSE_REGULATORY"/>
    <property type="match status" value="1"/>
</dbReference>
<feature type="modified residue" description="4-aspartylphosphate" evidence="8">
    <location>
        <position position="58"/>
    </location>
</feature>
<keyword evidence="7" id="KW-0804">Transcription</keyword>
<dbReference type="InterPro" id="IPR058031">
    <property type="entry name" value="AAA_lid_NorR"/>
</dbReference>
<evidence type="ECO:0000313" key="12">
    <source>
        <dbReference type="Proteomes" id="UP000680067"/>
    </source>
</evidence>
<keyword evidence="1 8" id="KW-0597">Phosphoprotein</keyword>
<name>A0A941DQX3_9BURK</name>
<sequence length="450" mass="49771">MAELMRGQTAILIEDDFSIRLAMTQTLELADFRVAAYESAELALPAIQAGDAAMVITDVRLPGMSGLTLLAQLMRSDPDLPVILITGHGDVSMAVQAMRDGAYDFLEKPFAAERLLETCQRALEKRRLVLDNRRLRQTLALHPDTPQLIGDSVSMLKLKERIRHIGPVPVDVLIHGATGTGKEVVARHLHDASGRAGPFVAVNCGALPETVFESEMFGHEAGAFTGAGKRRIGKLEHASGGTLFLDEIESMPLALQVKLLRALQERQIERLGGNQLIPLDLRVVAATKTDLFALSQRQQFREDLYFRLAVVQLMLPALQDRRDDIPLLLQHFTAQAAQRFGLPAPVWSPQQMQQWQLREWPGNVRELKNFAHQLTLSMTQDDTAAVQSEPDIADHGFSLPRRVEQFEADLIAAALKAHQGQVAAAAQALGVPRKTLYDKLRKYQLMAAES</sequence>
<accession>A0A941DQX3</accession>
<dbReference type="PROSITE" id="PS50045">
    <property type="entry name" value="SIGMA54_INTERACT_4"/>
    <property type="match status" value="1"/>
</dbReference>
<keyword evidence="6" id="KW-0238">DNA-binding</keyword>
<reference evidence="11" key="1">
    <citation type="submission" date="2021-04" db="EMBL/GenBank/DDBJ databases">
        <title>novel species isolated from subtropical streams in China.</title>
        <authorList>
            <person name="Lu H."/>
        </authorList>
    </citation>
    <scope>NUCLEOTIDE SEQUENCE</scope>
    <source>
        <strain evidence="11">LFS511W</strain>
    </source>
</reference>
<comment type="caution">
    <text evidence="11">The sequence shown here is derived from an EMBL/GenBank/DDBJ whole genome shotgun (WGS) entry which is preliminary data.</text>
</comment>
<dbReference type="Pfam" id="PF00158">
    <property type="entry name" value="Sigma54_activat"/>
    <property type="match status" value="1"/>
</dbReference>
<evidence type="ECO:0000313" key="11">
    <source>
        <dbReference type="EMBL" id="MBR7782431.1"/>
    </source>
</evidence>
<dbReference type="GO" id="GO:0000160">
    <property type="term" value="P:phosphorelay signal transduction system"/>
    <property type="evidence" value="ECO:0007669"/>
    <property type="project" value="UniProtKB-KW"/>
</dbReference>
<dbReference type="FunFam" id="3.40.50.2300:FF:000018">
    <property type="entry name" value="DNA-binding transcriptional regulator NtrC"/>
    <property type="match status" value="1"/>
</dbReference>
<dbReference type="Gene3D" id="3.40.50.300">
    <property type="entry name" value="P-loop containing nucleotide triphosphate hydrolases"/>
    <property type="match status" value="1"/>
</dbReference>
<dbReference type="Pfam" id="PF00072">
    <property type="entry name" value="Response_reg"/>
    <property type="match status" value="1"/>
</dbReference>
<evidence type="ECO:0000256" key="4">
    <source>
        <dbReference type="ARBA" id="ARBA00023012"/>
    </source>
</evidence>
<dbReference type="PANTHER" id="PTHR32071">
    <property type="entry name" value="TRANSCRIPTIONAL REGULATORY PROTEIN"/>
    <property type="match status" value="1"/>
</dbReference>
<dbReference type="FunFam" id="3.40.50.300:FF:000006">
    <property type="entry name" value="DNA-binding transcriptional regulator NtrC"/>
    <property type="match status" value="1"/>
</dbReference>
<evidence type="ECO:0000259" key="9">
    <source>
        <dbReference type="PROSITE" id="PS50045"/>
    </source>
</evidence>
<dbReference type="SMART" id="SM00448">
    <property type="entry name" value="REC"/>
    <property type="match status" value="1"/>
</dbReference>
<dbReference type="GO" id="GO:0005524">
    <property type="term" value="F:ATP binding"/>
    <property type="evidence" value="ECO:0007669"/>
    <property type="project" value="UniProtKB-KW"/>
</dbReference>
<evidence type="ECO:0000256" key="5">
    <source>
        <dbReference type="ARBA" id="ARBA00023015"/>
    </source>
</evidence>
<dbReference type="SMART" id="SM00382">
    <property type="entry name" value="AAA"/>
    <property type="match status" value="1"/>
</dbReference>
<feature type="domain" description="Sigma-54 factor interaction" evidence="9">
    <location>
        <begin position="148"/>
        <end position="376"/>
    </location>
</feature>
<dbReference type="SUPFAM" id="SSF46689">
    <property type="entry name" value="Homeodomain-like"/>
    <property type="match status" value="1"/>
</dbReference>